<evidence type="ECO:0000256" key="1">
    <source>
        <dbReference type="ARBA" id="ARBA00004167"/>
    </source>
</evidence>
<keyword evidence="2" id="KW-0488">Methylation</keyword>
<evidence type="ECO:0000256" key="4">
    <source>
        <dbReference type="ARBA" id="ARBA00022989"/>
    </source>
</evidence>
<keyword evidence="3 6" id="KW-0812">Transmembrane</keyword>
<keyword evidence="5 6" id="KW-0472">Membrane</keyword>
<evidence type="ECO:0000313" key="10">
    <source>
        <dbReference type="Proteomes" id="UP000185317"/>
    </source>
</evidence>
<evidence type="ECO:0000256" key="3">
    <source>
        <dbReference type="ARBA" id="ARBA00022692"/>
    </source>
</evidence>
<dbReference type="Gene3D" id="3.30.700.10">
    <property type="entry name" value="Glycoprotein, Type 4 Pilin"/>
    <property type="match status" value="1"/>
</dbReference>
<evidence type="ECO:0000313" key="8">
    <source>
        <dbReference type="EMBL" id="AIX31304.1"/>
    </source>
</evidence>
<comment type="subcellular location">
    <subcellularLocation>
        <location evidence="1">Membrane</location>
        <topology evidence="1">Single-pass membrane protein</topology>
    </subcellularLocation>
</comment>
<dbReference type="PANTHER" id="PTHR30093:SF44">
    <property type="entry name" value="TYPE II SECRETION SYSTEM CORE PROTEIN G"/>
    <property type="match status" value="1"/>
</dbReference>
<gene>
    <name evidence="7" type="ORF">Syn7803C6_245</name>
    <name evidence="8" type="ORF">Syn7803US3_247</name>
</gene>
<sequence>MKIQQSMLRRLAAKKGKKQNGFTLIELMVVIAIVGILSAVGLPELLKAQDRAKDSVAKQEVISAAKECSIWTLGGKVGDIPDGADFTAVTVNDTCTSVTAVSESSDATEYTVDITSGVPGSVS</sequence>
<dbReference type="Proteomes" id="UP000185317">
    <property type="component" value="Segment"/>
</dbReference>
<organism evidence="8 9">
    <name type="scientific">Synechococcus phage ACG-2014f</name>
    <dbReference type="NCBI Taxonomy" id="1493511"/>
    <lineage>
        <taxon>Viruses</taxon>
        <taxon>Duplodnaviria</taxon>
        <taxon>Heunggongvirae</taxon>
        <taxon>Uroviricota</taxon>
        <taxon>Caudoviricetes</taxon>
        <taxon>Pantevenvirales</taxon>
        <taxon>Kyanoviridae</taxon>
        <taxon>Atlauavirus</taxon>
        <taxon>Atlauavirus tusconc8</taxon>
    </lineage>
</organism>
<dbReference type="Proteomes" id="UP000185311">
    <property type="component" value="Segment"/>
</dbReference>
<dbReference type="PANTHER" id="PTHR30093">
    <property type="entry name" value="GENERAL SECRETION PATHWAY PROTEIN G"/>
    <property type="match status" value="1"/>
</dbReference>
<evidence type="ECO:0000313" key="9">
    <source>
        <dbReference type="Proteomes" id="UP000185311"/>
    </source>
</evidence>
<evidence type="ECO:0000256" key="6">
    <source>
        <dbReference type="SAM" id="Phobius"/>
    </source>
</evidence>
<proteinExistence type="predicted"/>
<dbReference type="NCBIfam" id="TIGR02532">
    <property type="entry name" value="IV_pilin_GFxxxE"/>
    <property type="match status" value="1"/>
</dbReference>
<protein>
    <submittedName>
        <fullName evidence="8">Pilin</fullName>
    </submittedName>
</protein>
<accession>A0A0E3FQD0</accession>
<dbReference type="GO" id="GO:0016020">
    <property type="term" value="C:membrane"/>
    <property type="evidence" value="ECO:0007669"/>
    <property type="project" value="UniProtKB-SubCell"/>
</dbReference>
<dbReference type="EMBL" id="KJ019045">
    <property type="protein sequence ID" value="AIX18544.1"/>
    <property type="molecule type" value="Genomic_DNA"/>
</dbReference>
<name>A0A0E3FQD0_9CAUD</name>
<dbReference type="SUPFAM" id="SSF54523">
    <property type="entry name" value="Pili subunits"/>
    <property type="match status" value="1"/>
</dbReference>
<feature type="transmembrane region" description="Helical" evidence="6">
    <location>
        <begin position="21"/>
        <end position="42"/>
    </location>
</feature>
<evidence type="ECO:0000256" key="5">
    <source>
        <dbReference type="ARBA" id="ARBA00023136"/>
    </source>
</evidence>
<reference evidence="9 10" key="1">
    <citation type="submission" date="2013-12" db="EMBL/GenBank/DDBJ databases">
        <title>Ecological redundancy of diverse viral populations within a natural community.</title>
        <authorList>
            <person name="Gregory A.C."/>
            <person name="LaButti K."/>
            <person name="Copeland A."/>
            <person name="Woyke T."/>
            <person name="Sullivan M.B."/>
        </authorList>
    </citation>
    <scope>NUCLEOTIDE SEQUENCE [LARGE SCALE GENOMIC DNA]</scope>
    <source>
        <strain evidence="7">Syn7803C6</strain>
        <strain evidence="8">Syn7803US3</strain>
    </source>
</reference>
<dbReference type="InterPro" id="IPR012902">
    <property type="entry name" value="N_methyl_site"/>
</dbReference>
<dbReference type="EMBL" id="KJ019099">
    <property type="protein sequence ID" value="AIX31304.1"/>
    <property type="molecule type" value="Genomic_DNA"/>
</dbReference>
<keyword evidence="4 6" id="KW-1133">Transmembrane helix</keyword>
<evidence type="ECO:0000313" key="7">
    <source>
        <dbReference type="EMBL" id="AIX18544.1"/>
    </source>
</evidence>
<dbReference type="InterPro" id="IPR045584">
    <property type="entry name" value="Pilin-like"/>
</dbReference>
<dbReference type="Pfam" id="PF07963">
    <property type="entry name" value="N_methyl"/>
    <property type="match status" value="1"/>
</dbReference>
<evidence type="ECO:0000256" key="2">
    <source>
        <dbReference type="ARBA" id="ARBA00022481"/>
    </source>
</evidence>